<proteinExistence type="predicted"/>
<dbReference type="Pfam" id="PF09614">
    <property type="entry name" value="Cas_Csy2"/>
    <property type="match status" value="1"/>
</dbReference>
<dbReference type="EMBL" id="JAWRCO010000002">
    <property type="protein sequence ID" value="MDW6005270.1"/>
    <property type="molecule type" value="Genomic_DNA"/>
</dbReference>
<reference evidence="1 4" key="2">
    <citation type="submission" date="2023-11" db="EMBL/GenBank/DDBJ databases">
        <title>Plant-associative lifestyle of Vibrio porteresiae and its evolutionary dynamics.</title>
        <authorList>
            <person name="Rameshkumar N."/>
            <person name="Kirti K."/>
        </authorList>
    </citation>
    <scope>NUCLEOTIDE SEQUENCE [LARGE SCALE GENOMIC DNA]</scope>
    <source>
        <strain evidence="1 4">MSSRF38</strain>
    </source>
</reference>
<dbReference type="EMBL" id="FXXI01000014">
    <property type="protein sequence ID" value="SMS02895.1"/>
    <property type="molecule type" value="Genomic_DNA"/>
</dbReference>
<dbReference type="InterPro" id="IPR013398">
    <property type="entry name" value="CRISPR-assoc_prot_Csy2"/>
</dbReference>
<dbReference type="AlphaFoldDB" id="A0A1Y6IYZ4"/>
<dbReference type="NCBIfam" id="TIGR02565">
    <property type="entry name" value="cas_Csy2"/>
    <property type="match status" value="1"/>
</dbReference>
<evidence type="ECO:0000313" key="4">
    <source>
        <dbReference type="Proteomes" id="UP001283366"/>
    </source>
</evidence>
<name>A0A1Y6IYZ4_9VIBR</name>
<accession>A0A1Y6IYZ4</accession>
<sequence>MSEQYLILKRIQVSGANAISGFTYGFPAVTHFLGYVHALSLKLQHNHKITLSDVAIICHHHQLHAYRESRYEPYAFAQTRNPLTKEGKTAPINEEGKMNMSVSLIIRASGFNVVNEAGQKAQCELIRELAIQQKLAGGRITGIQSCFLSSGDTPRKLLRPLLPGFALIDRSALLAEKNQKNKDNQMLENWLSFSAFKYAATDEPLEEDPDKVKWQQVDQHEGYLVPIQIGYKQLAKPYSPREVSHVRNPDVPVSFVEAIHSIGEWIGAPSRLDSLSELMWQYHYQEESPFYVCHSQQTINAISAGQDTDRKELDFGI</sequence>
<gene>
    <name evidence="2" type="primary">csy2</name>
    <name evidence="1" type="ORF">SBX37_20595</name>
    <name evidence="2" type="ORF">VIM7927_04251</name>
</gene>
<evidence type="ECO:0000313" key="3">
    <source>
        <dbReference type="Proteomes" id="UP000196125"/>
    </source>
</evidence>
<dbReference type="OrthoDB" id="1550641at2"/>
<organism evidence="2 3">
    <name type="scientific">Vibrio mangrovi</name>
    <dbReference type="NCBI Taxonomy" id="474394"/>
    <lineage>
        <taxon>Bacteria</taxon>
        <taxon>Pseudomonadati</taxon>
        <taxon>Pseudomonadota</taxon>
        <taxon>Gammaproteobacteria</taxon>
        <taxon>Vibrionales</taxon>
        <taxon>Vibrionaceae</taxon>
        <taxon>Vibrio</taxon>
    </lineage>
</organism>
<dbReference type="CDD" id="cd09736">
    <property type="entry name" value="Csy2_I-F"/>
    <property type="match status" value="1"/>
</dbReference>
<evidence type="ECO:0000313" key="1">
    <source>
        <dbReference type="EMBL" id="MDW6005270.1"/>
    </source>
</evidence>
<dbReference type="RefSeq" id="WP_087482897.1">
    <property type="nucleotide sequence ID" value="NZ_AP024884.1"/>
</dbReference>
<reference evidence="2 3" key="1">
    <citation type="submission" date="2017-05" db="EMBL/GenBank/DDBJ databases">
        <authorList>
            <person name="Song R."/>
            <person name="Chenine A.L."/>
            <person name="Ruprecht R.M."/>
        </authorList>
    </citation>
    <scope>NUCLEOTIDE SEQUENCE [LARGE SCALE GENOMIC DNA]</scope>
    <source>
        <strain evidence="2 3">CECT 7927</strain>
    </source>
</reference>
<protein>
    <submittedName>
        <fullName evidence="1 2">CRISPR-associated protein Csy2</fullName>
    </submittedName>
</protein>
<dbReference type="Proteomes" id="UP001283366">
    <property type="component" value="Unassembled WGS sequence"/>
</dbReference>
<evidence type="ECO:0000313" key="2">
    <source>
        <dbReference type="EMBL" id="SMS02895.1"/>
    </source>
</evidence>
<dbReference type="Proteomes" id="UP000196125">
    <property type="component" value="Unassembled WGS sequence"/>
</dbReference>
<keyword evidence="4" id="KW-1185">Reference proteome</keyword>